<dbReference type="Proteomes" id="UP000256503">
    <property type="component" value="Chromosome"/>
</dbReference>
<sequence length="344" mass="37941">MSMSIRAGALTHYLEVCQQLGVDPVPLLAEVGLSKALLQHAEHRLCGEAAVRLLENSAAASGCQTFGLNMAAARQLSDLGAVSLLLCHQRSLRDALQVLLHYRHLMNESVAIHLEEEGGKAIIRQDVLTRSSMPSRQANELAMGVLFRLCATLLGKHWRPLSVHFSHPAPASLQLHRRLFPCDLVFGSQFNGIVCTDINLELSNGQGDPAMARNAERYLVPLQHDGGPLLVAGVRKAIRLWLPNGRASIDHIAQLQGMNVRTLQRRLEDQGHVFSALVNEARRDLVLRYLGNSNYPLQRIAELLGFSVPTSFTRWFIAQFGMPPAVWRKERGWGGGRAVVRLGG</sequence>
<dbReference type="AlphaFoldDB" id="A0AAD0QRS2"/>
<dbReference type="Pfam" id="PF12625">
    <property type="entry name" value="Arabinose_bd"/>
    <property type="match status" value="1"/>
</dbReference>
<dbReference type="SMART" id="SM00342">
    <property type="entry name" value="HTH_ARAC"/>
    <property type="match status" value="1"/>
</dbReference>
<dbReference type="PROSITE" id="PS01124">
    <property type="entry name" value="HTH_ARAC_FAMILY_2"/>
    <property type="match status" value="1"/>
</dbReference>
<proteinExistence type="predicted"/>
<organism evidence="5 6">
    <name type="scientific">Pseudomonas plecoglossicida</name>
    <dbReference type="NCBI Taxonomy" id="70775"/>
    <lineage>
        <taxon>Bacteria</taxon>
        <taxon>Pseudomonadati</taxon>
        <taxon>Pseudomonadota</taxon>
        <taxon>Gammaproteobacteria</taxon>
        <taxon>Pseudomonadales</taxon>
        <taxon>Pseudomonadaceae</taxon>
        <taxon>Pseudomonas</taxon>
    </lineage>
</organism>
<dbReference type="PANTHER" id="PTHR47894:SF4">
    <property type="entry name" value="HTH-TYPE TRANSCRIPTIONAL REGULATOR GADX"/>
    <property type="match status" value="1"/>
</dbReference>
<keyword evidence="3" id="KW-0804">Transcription</keyword>
<evidence type="ECO:0000259" key="4">
    <source>
        <dbReference type="PROSITE" id="PS01124"/>
    </source>
</evidence>
<evidence type="ECO:0000313" key="6">
    <source>
        <dbReference type="Proteomes" id="UP000256503"/>
    </source>
</evidence>
<name>A0AAD0QRS2_PSEDL</name>
<dbReference type="GO" id="GO:0000976">
    <property type="term" value="F:transcription cis-regulatory region binding"/>
    <property type="evidence" value="ECO:0007669"/>
    <property type="project" value="TreeGrafter"/>
</dbReference>
<reference evidence="5 6" key="1">
    <citation type="submission" date="2018-07" db="EMBL/GenBank/DDBJ databases">
        <title>Complete genome sequence of a Pseudomonas plecoglossicida strain pathogenic to the marine fish, Larimichthys crocea.</title>
        <authorList>
            <person name="Tao Z."/>
        </authorList>
    </citation>
    <scope>NUCLEOTIDE SEQUENCE [LARGE SCALE GENOMIC DNA]</scope>
    <source>
        <strain evidence="5 6">XSDHY-P</strain>
    </source>
</reference>
<dbReference type="PANTHER" id="PTHR47894">
    <property type="entry name" value="HTH-TYPE TRANSCRIPTIONAL REGULATOR GADX"/>
    <property type="match status" value="1"/>
</dbReference>
<evidence type="ECO:0000256" key="2">
    <source>
        <dbReference type="ARBA" id="ARBA00023125"/>
    </source>
</evidence>
<dbReference type="GeneID" id="49611997"/>
<evidence type="ECO:0000256" key="3">
    <source>
        <dbReference type="ARBA" id="ARBA00023163"/>
    </source>
</evidence>
<dbReference type="InterPro" id="IPR009057">
    <property type="entry name" value="Homeodomain-like_sf"/>
</dbReference>
<dbReference type="RefSeq" id="WP_016395042.1">
    <property type="nucleotide sequence ID" value="NZ_CP031146.1"/>
</dbReference>
<dbReference type="EMBL" id="CP031146">
    <property type="protein sequence ID" value="AXM94520.1"/>
    <property type="molecule type" value="Genomic_DNA"/>
</dbReference>
<dbReference type="Pfam" id="PF12833">
    <property type="entry name" value="HTH_18"/>
    <property type="match status" value="1"/>
</dbReference>
<dbReference type="InterPro" id="IPR018060">
    <property type="entry name" value="HTH_AraC"/>
</dbReference>
<evidence type="ECO:0000313" key="5">
    <source>
        <dbReference type="EMBL" id="AXM94520.1"/>
    </source>
</evidence>
<gene>
    <name evidence="5" type="ORF">DVB73_01070</name>
</gene>
<evidence type="ECO:0000256" key="1">
    <source>
        <dbReference type="ARBA" id="ARBA00023015"/>
    </source>
</evidence>
<accession>A0AAD0QRS2</accession>
<dbReference type="SUPFAM" id="SSF46689">
    <property type="entry name" value="Homeodomain-like"/>
    <property type="match status" value="1"/>
</dbReference>
<keyword evidence="1" id="KW-0805">Transcription regulation</keyword>
<feature type="domain" description="HTH araC/xylS-type" evidence="4">
    <location>
        <begin position="232"/>
        <end position="330"/>
    </location>
</feature>
<dbReference type="GO" id="GO:0003700">
    <property type="term" value="F:DNA-binding transcription factor activity"/>
    <property type="evidence" value="ECO:0007669"/>
    <property type="project" value="InterPro"/>
</dbReference>
<dbReference type="GO" id="GO:0005829">
    <property type="term" value="C:cytosol"/>
    <property type="evidence" value="ECO:0007669"/>
    <property type="project" value="TreeGrafter"/>
</dbReference>
<dbReference type="Gene3D" id="1.10.10.60">
    <property type="entry name" value="Homeodomain-like"/>
    <property type="match status" value="1"/>
</dbReference>
<keyword evidence="2" id="KW-0238">DNA-binding</keyword>
<protein>
    <submittedName>
        <fullName evidence="5">AraC family transcriptional regulator</fullName>
    </submittedName>
</protein>
<dbReference type="InterPro" id="IPR032687">
    <property type="entry name" value="AraC-type_N"/>
</dbReference>